<dbReference type="InterPro" id="IPR002716">
    <property type="entry name" value="PIN_dom"/>
</dbReference>
<dbReference type="GO" id="GO:0016787">
    <property type="term" value="F:hydrolase activity"/>
    <property type="evidence" value="ECO:0007669"/>
    <property type="project" value="UniProtKB-KW"/>
</dbReference>
<dbReference type="Proteomes" id="UP001217476">
    <property type="component" value="Chromosome"/>
</dbReference>
<reference evidence="7" key="1">
    <citation type="submission" date="2023-03" db="EMBL/GenBank/DDBJ databases">
        <title>Andean soil-derived lignocellulolytic bacterial consortium as a source of novel taxa and putative plastic-active enzymes.</title>
        <authorList>
            <person name="Diaz-Garcia L."/>
            <person name="Chuvochina M."/>
            <person name="Feuerriegel G."/>
            <person name="Bunk B."/>
            <person name="Sproer C."/>
            <person name="Streit W.R."/>
            <person name="Rodriguez L.M."/>
            <person name="Overmann J."/>
            <person name="Jimenez D.J."/>
        </authorList>
    </citation>
    <scope>NUCLEOTIDE SEQUENCE</scope>
    <source>
        <strain evidence="7">MAG 4196</strain>
    </source>
</reference>
<evidence type="ECO:0000256" key="5">
    <source>
        <dbReference type="HAMAP-Rule" id="MF_00265"/>
    </source>
</evidence>
<dbReference type="Pfam" id="PF01850">
    <property type="entry name" value="PIN"/>
    <property type="match status" value="1"/>
</dbReference>
<dbReference type="SUPFAM" id="SSF88723">
    <property type="entry name" value="PIN domain-like"/>
    <property type="match status" value="1"/>
</dbReference>
<feature type="binding site" evidence="5">
    <location>
        <position position="8"/>
    </location>
    <ligand>
        <name>Mg(2+)</name>
        <dbReference type="ChEBI" id="CHEBI:18420"/>
    </ligand>
</feature>
<comment type="similarity">
    <text evidence="5">Belongs to the PINc/VapC protein family.</text>
</comment>
<comment type="function">
    <text evidence="5">Toxic component of a toxin-antitoxin (TA) system. An RNase.</text>
</comment>
<gene>
    <name evidence="5" type="primary">vapC</name>
    <name evidence="7" type="ORF">P0Y65_01950</name>
</gene>
<keyword evidence="3 5" id="KW-0479">Metal-binding</keyword>
<dbReference type="EMBL" id="CP119312">
    <property type="protein sequence ID" value="WEK05039.1"/>
    <property type="molecule type" value="Genomic_DNA"/>
</dbReference>
<evidence type="ECO:0000256" key="4">
    <source>
        <dbReference type="ARBA" id="ARBA00022801"/>
    </source>
</evidence>
<evidence type="ECO:0000259" key="6">
    <source>
        <dbReference type="Pfam" id="PF01850"/>
    </source>
</evidence>
<sequence>MPSLVYADTNVFIRAWEGGHELTTALIDLLEIRHGNAPVFATSELTLAEILVHPLRDHDRRLRIRYERLLEPSDWLRVGEVDRTILLGAALLRSRYRLKLPDAIHAATALQLGCESILTGDTALAQNFSFGESPYPELATGEVQGLKMTLETVRDLTAALAS</sequence>
<dbReference type="EC" id="3.1.-.-" evidence="5"/>
<dbReference type="GO" id="GO:0004540">
    <property type="term" value="F:RNA nuclease activity"/>
    <property type="evidence" value="ECO:0007669"/>
    <property type="project" value="InterPro"/>
</dbReference>
<keyword evidence="4 5" id="KW-0378">Hydrolase</keyword>
<organism evidence="7 8">
    <name type="scientific">Candidatus Devosia phytovorans</name>
    <dbReference type="NCBI Taxonomy" id="3121372"/>
    <lineage>
        <taxon>Bacteria</taxon>
        <taxon>Pseudomonadati</taxon>
        <taxon>Pseudomonadota</taxon>
        <taxon>Alphaproteobacteria</taxon>
        <taxon>Hyphomicrobiales</taxon>
        <taxon>Devosiaceae</taxon>
        <taxon>Devosia</taxon>
    </lineage>
</organism>
<comment type="cofactor">
    <cofactor evidence="5">
        <name>Mg(2+)</name>
        <dbReference type="ChEBI" id="CHEBI:18420"/>
    </cofactor>
</comment>
<keyword evidence="2 5" id="KW-0540">Nuclease</keyword>
<accession>A0AAJ5VUI0</accession>
<keyword evidence="5" id="KW-0460">Magnesium</keyword>
<dbReference type="InterPro" id="IPR022907">
    <property type="entry name" value="VapC_family"/>
</dbReference>
<dbReference type="GO" id="GO:0000287">
    <property type="term" value="F:magnesium ion binding"/>
    <property type="evidence" value="ECO:0007669"/>
    <property type="project" value="UniProtKB-UniRule"/>
</dbReference>
<feature type="domain" description="PIN" evidence="6">
    <location>
        <begin position="5"/>
        <end position="125"/>
    </location>
</feature>
<dbReference type="GO" id="GO:0090729">
    <property type="term" value="F:toxin activity"/>
    <property type="evidence" value="ECO:0007669"/>
    <property type="project" value="UniProtKB-KW"/>
</dbReference>
<keyword evidence="1 5" id="KW-1277">Toxin-antitoxin system</keyword>
<keyword evidence="5" id="KW-0800">Toxin</keyword>
<evidence type="ECO:0000256" key="1">
    <source>
        <dbReference type="ARBA" id="ARBA00022649"/>
    </source>
</evidence>
<evidence type="ECO:0000313" key="8">
    <source>
        <dbReference type="Proteomes" id="UP001217476"/>
    </source>
</evidence>
<name>A0AAJ5VUI0_9HYPH</name>
<proteinExistence type="inferred from homology"/>
<dbReference type="Gene3D" id="3.40.50.1010">
    <property type="entry name" value="5'-nuclease"/>
    <property type="match status" value="1"/>
</dbReference>
<protein>
    <recommendedName>
        <fullName evidence="5">Ribonuclease VapC</fullName>
        <shortName evidence="5">RNase VapC</shortName>
        <ecNumber evidence="5">3.1.-.-</ecNumber>
    </recommendedName>
    <alternativeName>
        <fullName evidence="5">Toxin VapC</fullName>
    </alternativeName>
</protein>
<evidence type="ECO:0000313" key="7">
    <source>
        <dbReference type="EMBL" id="WEK05039.1"/>
    </source>
</evidence>
<evidence type="ECO:0000256" key="2">
    <source>
        <dbReference type="ARBA" id="ARBA00022722"/>
    </source>
</evidence>
<evidence type="ECO:0000256" key="3">
    <source>
        <dbReference type="ARBA" id="ARBA00022723"/>
    </source>
</evidence>
<dbReference type="InterPro" id="IPR029060">
    <property type="entry name" value="PIN-like_dom_sf"/>
</dbReference>
<dbReference type="HAMAP" id="MF_00265">
    <property type="entry name" value="VapC_Nob1"/>
    <property type="match status" value="1"/>
</dbReference>
<feature type="binding site" evidence="5">
    <location>
        <position position="102"/>
    </location>
    <ligand>
        <name>Mg(2+)</name>
        <dbReference type="ChEBI" id="CHEBI:18420"/>
    </ligand>
</feature>
<dbReference type="AlphaFoldDB" id="A0AAJ5VUI0"/>